<keyword evidence="3 8" id="KW-0547">Nucleotide-binding</keyword>
<dbReference type="STRING" id="661478.OP10G_2157"/>
<dbReference type="EMBL" id="CP007139">
    <property type="protein sequence ID" value="AIE85525.1"/>
    <property type="molecule type" value="Genomic_DNA"/>
</dbReference>
<dbReference type="EC" id="6.3.5.3" evidence="8"/>
<comment type="pathway">
    <text evidence="8">Purine metabolism; IMP biosynthesis via de novo pathway; 5-amino-1-(5-phospho-D-ribosyl)imidazole from N(2)-formyl-N(1)-(5-phospho-D-ribosyl)glycinamide: step 1/2.</text>
</comment>
<dbReference type="OrthoDB" id="9804441at2"/>
<dbReference type="PANTHER" id="PTHR47552:SF1">
    <property type="entry name" value="PHOSPHORIBOSYLFORMYLGLYCINAMIDINE SYNTHASE SUBUNIT PURQ"/>
    <property type="match status" value="1"/>
</dbReference>
<gene>
    <name evidence="8" type="primary">purQ</name>
    <name evidence="9" type="ORF">OP10G_2157</name>
</gene>
<dbReference type="NCBIfam" id="TIGR01737">
    <property type="entry name" value="FGAM_synth_I"/>
    <property type="match status" value="1"/>
</dbReference>
<evidence type="ECO:0000256" key="6">
    <source>
        <dbReference type="ARBA" id="ARBA00022840"/>
    </source>
</evidence>
<dbReference type="NCBIfam" id="NF002957">
    <property type="entry name" value="PRK03619.1"/>
    <property type="match status" value="1"/>
</dbReference>
<protein>
    <recommendedName>
        <fullName evidence="8">Phosphoribosylformylglycinamidine synthase subunit PurQ</fullName>
        <shortName evidence="8">FGAM synthase</shortName>
        <ecNumber evidence="8">6.3.5.3</ecNumber>
    </recommendedName>
    <alternativeName>
        <fullName evidence="8">Formylglycinamide ribonucleotide amidotransferase subunit I</fullName>
        <shortName evidence="8">FGAR amidotransferase I</shortName>
        <shortName evidence="8">FGAR-AT I</shortName>
    </alternativeName>
    <alternativeName>
        <fullName evidence="8">Glutaminase PurQ</fullName>
        <ecNumber evidence="8">3.5.1.2</ecNumber>
    </alternativeName>
    <alternativeName>
        <fullName evidence="8">Phosphoribosylformylglycinamidine synthase subunit I</fullName>
    </alternativeName>
</protein>
<evidence type="ECO:0000256" key="8">
    <source>
        <dbReference type="HAMAP-Rule" id="MF_00421"/>
    </source>
</evidence>
<dbReference type="GO" id="GO:0005737">
    <property type="term" value="C:cytoplasm"/>
    <property type="evidence" value="ECO:0007669"/>
    <property type="project" value="UniProtKB-SubCell"/>
</dbReference>
<evidence type="ECO:0000256" key="5">
    <source>
        <dbReference type="ARBA" id="ARBA00022801"/>
    </source>
</evidence>
<feature type="active site" evidence="8">
    <location>
        <position position="201"/>
    </location>
</feature>
<dbReference type="Proteomes" id="UP000027982">
    <property type="component" value="Chromosome"/>
</dbReference>
<feature type="active site" evidence="8">
    <location>
        <position position="203"/>
    </location>
</feature>
<feature type="active site" description="Nucleophile" evidence="8">
    <location>
        <position position="86"/>
    </location>
</feature>
<reference evidence="9 10" key="1">
    <citation type="journal article" date="2014" name="PLoS ONE">
        <title>The first complete genome sequence of the class fimbriimonadia in the phylum armatimonadetes.</title>
        <authorList>
            <person name="Hu Z.Y."/>
            <person name="Wang Y.Z."/>
            <person name="Im W.T."/>
            <person name="Wang S.Y."/>
            <person name="Zhao G.P."/>
            <person name="Zheng H.J."/>
            <person name="Quan Z.X."/>
        </authorList>
    </citation>
    <scope>NUCLEOTIDE SEQUENCE [LARGE SCALE GENOMIC DNA]</scope>
    <source>
        <strain evidence="9">Gsoil 348</strain>
    </source>
</reference>
<keyword evidence="7 8" id="KW-0315">Glutamine amidotransferase</keyword>
<dbReference type="SMART" id="SM01211">
    <property type="entry name" value="GATase_5"/>
    <property type="match status" value="1"/>
</dbReference>
<keyword evidence="4 8" id="KW-0658">Purine biosynthesis</keyword>
<evidence type="ECO:0000313" key="9">
    <source>
        <dbReference type="EMBL" id="AIE85525.1"/>
    </source>
</evidence>
<dbReference type="AlphaFoldDB" id="A0A068NRZ2"/>
<sequence length="229" mass="24990">MKVAVLKFPGSNCDQDAFHALRDDLGVGAEYVWHEDTSLSGFDAVFVPGGFSYGDYLRCGAMASRAPIMDEVRRFASEGRPIIGACNGFQILCEAGLLPGALLLNERQKFICKDVYLKAENRTSIWTEGVDRILRIPIAHGEGRYVVDAETLRTIEGEGRVAFRYVDPSGNRVDEYNANGSVDAIAGVLNERGNVLGLMPHPERATRELLGSTDGLLILRGLARVMASL</sequence>
<evidence type="ECO:0000256" key="7">
    <source>
        <dbReference type="ARBA" id="ARBA00022962"/>
    </source>
</evidence>
<dbReference type="HAMAP" id="MF_00421">
    <property type="entry name" value="PurQ"/>
    <property type="match status" value="1"/>
</dbReference>
<keyword evidence="1 8" id="KW-0963">Cytoplasm</keyword>
<keyword evidence="2 8" id="KW-0436">Ligase</keyword>
<dbReference type="PROSITE" id="PS51273">
    <property type="entry name" value="GATASE_TYPE_1"/>
    <property type="match status" value="1"/>
</dbReference>
<accession>A0A068NRZ2</accession>
<dbReference type="RefSeq" id="WP_025225908.1">
    <property type="nucleotide sequence ID" value="NZ_CP007139.1"/>
</dbReference>
<dbReference type="KEGG" id="fgi:OP10G_2157"/>
<dbReference type="eggNOG" id="COG0047">
    <property type="taxonomic scope" value="Bacteria"/>
</dbReference>
<dbReference type="Gene3D" id="3.40.50.880">
    <property type="match status" value="1"/>
</dbReference>
<dbReference type="Pfam" id="PF13507">
    <property type="entry name" value="GATase_5"/>
    <property type="match status" value="1"/>
</dbReference>
<comment type="subunit">
    <text evidence="8">Part of the FGAM synthase complex composed of 1 PurL, 1 PurQ and 2 PurS subunits.</text>
</comment>
<dbReference type="GO" id="GO:0004359">
    <property type="term" value="F:glutaminase activity"/>
    <property type="evidence" value="ECO:0007669"/>
    <property type="project" value="UniProtKB-EC"/>
</dbReference>
<dbReference type="EC" id="3.5.1.2" evidence="8"/>
<dbReference type="SUPFAM" id="SSF52317">
    <property type="entry name" value="Class I glutamine amidotransferase-like"/>
    <property type="match status" value="1"/>
</dbReference>
<keyword evidence="6 8" id="KW-0067">ATP-binding</keyword>
<keyword evidence="10" id="KW-1185">Reference proteome</keyword>
<keyword evidence="5 8" id="KW-0378">Hydrolase</keyword>
<evidence type="ECO:0000256" key="1">
    <source>
        <dbReference type="ARBA" id="ARBA00022490"/>
    </source>
</evidence>
<proteinExistence type="inferred from homology"/>
<dbReference type="InterPro" id="IPR029062">
    <property type="entry name" value="Class_I_gatase-like"/>
</dbReference>
<dbReference type="PANTHER" id="PTHR47552">
    <property type="entry name" value="PHOSPHORIBOSYLFORMYLGLYCINAMIDINE SYNTHASE SUBUNIT PURQ"/>
    <property type="match status" value="1"/>
</dbReference>
<organism evidence="9 10">
    <name type="scientific">Fimbriimonas ginsengisoli Gsoil 348</name>
    <dbReference type="NCBI Taxonomy" id="661478"/>
    <lineage>
        <taxon>Bacteria</taxon>
        <taxon>Bacillati</taxon>
        <taxon>Armatimonadota</taxon>
        <taxon>Fimbriimonadia</taxon>
        <taxon>Fimbriimonadales</taxon>
        <taxon>Fimbriimonadaceae</taxon>
        <taxon>Fimbriimonas</taxon>
    </lineage>
</organism>
<evidence type="ECO:0000313" key="10">
    <source>
        <dbReference type="Proteomes" id="UP000027982"/>
    </source>
</evidence>
<dbReference type="GO" id="GO:0006189">
    <property type="term" value="P:'de novo' IMP biosynthetic process"/>
    <property type="evidence" value="ECO:0007669"/>
    <property type="project" value="UniProtKB-UniRule"/>
</dbReference>
<dbReference type="PIRSF" id="PIRSF001586">
    <property type="entry name" value="FGAM_synth_I"/>
    <property type="match status" value="1"/>
</dbReference>
<evidence type="ECO:0000256" key="3">
    <source>
        <dbReference type="ARBA" id="ARBA00022741"/>
    </source>
</evidence>
<evidence type="ECO:0000256" key="2">
    <source>
        <dbReference type="ARBA" id="ARBA00022598"/>
    </source>
</evidence>
<dbReference type="GO" id="GO:0005524">
    <property type="term" value="F:ATP binding"/>
    <property type="evidence" value="ECO:0007669"/>
    <property type="project" value="UniProtKB-KW"/>
</dbReference>
<comment type="subcellular location">
    <subcellularLocation>
        <location evidence="8">Cytoplasm</location>
    </subcellularLocation>
</comment>
<comment type="catalytic activity">
    <reaction evidence="8">
        <text>N(2)-formyl-N(1)-(5-phospho-beta-D-ribosyl)glycinamide + L-glutamine + ATP + H2O = 2-formamido-N(1)-(5-O-phospho-beta-D-ribosyl)acetamidine + L-glutamate + ADP + phosphate + H(+)</text>
        <dbReference type="Rhea" id="RHEA:17129"/>
        <dbReference type="ChEBI" id="CHEBI:15377"/>
        <dbReference type="ChEBI" id="CHEBI:15378"/>
        <dbReference type="ChEBI" id="CHEBI:29985"/>
        <dbReference type="ChEBI" id="CHEBI:30616"/>
        <dbReference type="ChEBI" id="CHEBI:43474"/>
        <dbReference type="ChEBI" id="CHEBI:58359"/>
        <dbReference type="ChEBI" id="CHEBI:147286"/>
        <dbReference type="ChEBI" id="CHEBI:147287"/>
        <dbReference type="ChEBI" id="CHEBI:456216"/>
        <dbReference type="EC" id="6.3.5.3"/>
    </reaction>
</comment>
<comment type="catalytic activity">
    <reaction evidence="8">
        <text>L-glutamine + H2O = L-glutamate + NH4(+)</text>
        <dbReference type="Rhea" id="RHEA:15889"/>
        <dbReference type="ChEBI" id="CHEBI:15377"/>
        <dbReference type="ChEBI" id="CHEBI:28938"/>
        <dbReference type="ChEBI" id="CHEBI:29985"/>
        <dbReference type="ChEBI" id="CHEBI:58359"/>
        <dbReference type="EC" id="3.5.1.2"/>
    </reaction>
</comment>
<dbReference type="HOGENOM" id="CLU_001031_3_1_0"/>
<dbReference type="CDD" id="cd01740">
    <property type="entry name" value="GATase1_FGAR_AT"/>
    <property type="match status" value="1"/>
</dbReference>
<name>A0A068NRZ2_FIMGI</name>
<dbReference type="InterPro" id="IPR010075">
    <property type="entry name" value="PRibForGlyAmidine_synth_PurQ"/>
</dbReference>
<dbReference type="GO" id="GO:0004642">
    <property type="term" value="F:phosphoribosylformylglycinamidine synthase activity"/>
    <property type="evidence" value="ECO:0007669"/>
    <property type="project" value="UniProtKB-UniRule"/>
</dbReference>
<dbReference type="UniPathway" id="UPA00074">
    <property type="reaction ID" value="UER00128"/>
</dbReference>
<evidence type="ECO:0000256" key="4">
    <source>
        <dbReference type="ARBA" id="ARBA00022755"/>
    </source>
</evidence>
<comment type="function">
    <text evidence="8">Part of the phosphoribosylformylglycinamidine synthase complex involved in the purines biosynthetic pathway. Catalyzes the ATP-dependent conversion of formylglycinamide ribonucleotide (FGAR) and glutamine to yield formylglycinamidine ribonucleotide (FGAM) and glutamate. The FGAM synthase complex is composed of three subunits. PurQ produces an ammonia molecule by converting glutamine to glutamate. PurL transfers the ammonia molecule to FGAR to form FGAM in an ATP-dependent manner. PurS interacts with PurQ and PurL and is thought to assist in the transfer of the ammonia molecule from PurQ to PurL.</text>
</comment>